<dbReference type="KEGG" id="aol:S58_25840"/>
<dbReference type="EMBL" id="AP012603">
    <property type="protein sequence ID" value="BAM88590.1"/>
    <property type="molecule type" value="Genomic_DNA"/>
</dbReference>
<dbReference type="AlphaFoldDB" id="M4ZQX4"/>
<name>M4ZQX4_9BRAD</name>
<protein>
    <submittedName>
        <fullName evidence="1">Uncharacterized protein</fullName>
    </submittedName>
</protein>
<evidence type="ECO:0000313" key="2">
    <source>
        <dbReference type="Proteomes" id="UP000011841"/>
    </source>
</evidence>
<organism evidence="1 2">
    <name type="scientific">Bradyrhizobium oligotrophicum S58</name>
    <dbReference type="NCBI Taxonomy" id="1245469"/>
    <lineage>
        <taxon>Bacteria</taxon>
        <taxon>Pseudomonadati</taxon>
        <taxon>Pseudomonadota</taxon>
        <taxon>Alphaproteobacteria</taxon>
        <taxon>Hyphomicrobiales</taxon>
        <taxon>Nitrobacteraceae</taxon>
        <taxon>Bradyrhizobium</taxon>
    </lineage>
</organism>
<evidence type="ECO:0000313" key="1">
    <source>
        <dbReference type="EMBL" id="BAM88590.1"/>
    </source>
</evidence>
<accession>M4ZQX4</accession>
<dbReference type="HOGENOM" id="CLU_1088481_0_0_5"/>
<sequence length="255" mass="28913">MCRGGTLTGSSVGVEVTGRTNDVIIKGLSRDSSDQVVIHLNSTEWNGIRALTTQPSEYSECVQYTLNLLIPALKIKRDFDRDVNARLAYIDSAEFCERLGHVISQAPRYFNEWRHSQRIGPYLMANPEVLNMTQSGRSKTARIITINSHDEERLVFIEQIVSTANFSVDADTGLIVDRIAKSLDECFKSKLIGDKVGYPRTWHHVLPSGILWWRFEHQESFWGETKNIEVQLDATSYRVGDHSIDIRVYSPGVKP</sequence>
<proteinExistence type="predicted"/>
<reference evidence="1 2" key="1">
    <citation type="journal article" date="2013" name="Appl. Environ. Microbiol.">
        <title>Genome analysis suggests that the soil oligotrophic bacterium Agromonas oligotrophica (Bradyrhizobium oligotrophicum) is a nitrogen-fixing symbiont of Aeschynomene indica.</title>
        <authorList>
            <person name="Okubo T."/>
            <person name="Fukushima S."/>
            <person name="Itakura M."/>
            <person name="Oshima K."/>
            <person name="Longtonglang A."/>
            <person name="Teaumroong N."/>
            <person name="Mitsui H."/>
            <person name="Hattori M."/>
            <person name="Hattori R."/>
            <person name="Hattori T."/>
            <person name="Minamisawa K."/>
        </authorList>
    </citation>
    <scope>NUCLEOTIDE SEQUENCE [LARGE SCALE GENOMIC DNA]</scope>
    <source>
        <strain evidence="1 2">S58</strain>
    </source>
</reference>
<gene>
    <name evidence="1" type="ORF">S58_25840</name>
</gene>
<dbReference type="Proteomes" id="UP000011841">
    <property type="component" value="Chromosome"/>
</dbReference>
<dbReference type="STRING" id="1245469.S58_25840"/>
<keyword evidence="2" id="KW-1185">Reference proteome</keyword>